<protein>
    <submittedName>
        <fullName evidence="2">Uncharacterized protein</fullName>
    </submittedName>
</protein>
<evidence type="ECO:0000256" key="1">
    <source>
        <dbReference type="SAM" id="MobiDB-lite"/>
    </source>
</evidence>
<proteinExistence type="predicted"/>
<gene>
    <name evidence="2" type="ORF">SDC9_56197</name>
</gene>
<feature type="region of interest" description="Disordered" evidence="1">
    <location>
        <begin position="280"/>
        <end position="360"/>
    </location>
</feature>
<dbReference type="AlphaFoldDB" id="A0A644X6U0"/>
<reference evidence="2" key="1">
    <citation type="submission" date="2019-08" db="EMBL/GenBank/DDBJ databases">
        <authorList>
            <person name="Kucharzyk K."/>
            <person name="Murdoch R.W."/>
            <person name="Higgins S."/>
            <person name="Loffler F."/>
        </authorList>
    </citation>
    <scope>NUCLEOTIDE SEQUENCE</scope>
</reference>
<feature type="compositionally biased region" description="Basic residues" evidence="1">
    <location>
        <begin position="309"/>
        <end position="321"/>
    </location>
</feature>
<feature type="compositionally biased region" description="Basic and acidic residues" evidence="1">
    <location>
        <begin position="350"/>
        <end position="360"/>
    </location>
</feature>
<dbReference type="EMBL" id="VSSQ01001622">
    <property type="protein sequence ID" value="MPM09874.1"/>
    <property type="molecule type" value="Genomic_DNA"/>
</dbReference>
<evidence type="ECO:0000313" key="2">
    <source>
        <dbReference type="EMBL" id="MPM09874.1"/>
    </source>
</evidence>
<accession>A0A644X6U0</accession>
<sequence length="360" mass="37885">MEKGISSCGVVREGTVDDLRAAVVHVCYGPSVPFRPVSGEGTPADDGAAPVVVVYGSGIRPDGIVREGAADEFRTAGHVVHGCPGAASVPREGAVPQADVARSIVDGPAAPFGGVSPEGTVANDCLASRIVHSSAVLLRSAGVGVRPVRAPAGDGEAVQYSRVGGCRAEGAHHGVAVLALDARRRLRHAVAVHGVVSRQISSEDRHVFPEVPLPCVGLSSREPAVECHPRLQGEGSLPVRRSARSRNGRTVLSLCDPDLAPRRGIVEGRLELRLAAGIRPGRTVPQPRSGLGDIDHRHRFPGGGSRKDAPRRRQNRHRRKKNPTDSPSLFLRHGTSAPFPASLYSGASLPRDDPHRLSDL</sequence>
<comment type="caution">
    <text evidence="2">The sequence shown here is derived from an EMBL/GenBank/DDBJ whole genome shotgun (WGS) entry which is preliminary data.</text>
</comment>
<name>A0A644X6U0_9ZZZZ</name>
<organism evidence="2">
    <name type="scientific">bioreactor metagenome</name>
    <dbReference type="NCBI Taxonomy" id="1076179"/>
    <lineage>
        <taxon>unclassified sequences</taxon>
        <taxon>metagenomes</taxon>
        <taxon>ecological metagenomes</taxon>
    </lineage>
</organism>